<dbReference type="SUPFAM" id="SSF47090">
    <property type="entry name" value="PGBD-like"/>
    <property type="match status" value="1"/>
</dbReference>
<comment type="pathway">
    <text evidence="1">Cell wall biogenesis; peptidoglycan biosynthesis.</text>
</comment>
<dbReference type="AlphaFoldDB" id="A0A1Z4LLE9"/>
<dbReference type="OrthoDB" id="9802228at2"/>
<dbReference type="EMBL" id="AP018227">
    <property type="protein sequence ID" value="BAY82004.1"/>
    <property type="molecule type" value="Genomic_DNA"/>
</dbReference>
<dbReference type="Gene3D" id="2.40.440.10">
    <property type="entry name" value="L,D-transpeptidase catalytic domain-like"/>
    <property type="match status" value="1"/>
</dbReference>
<evidence type="ECO:0000256" key="1">
    <source>
        <dbReference type="ARBA" id="ARBA00004752"/>
    </source>
</evidence>
<feature type="domain" description="L,D-TPase catalytic" evidence="7">
    <location>
        <begin position="51"/>
        <end position="136"/>
    </location>
</feature>
<dbReference type="Gene3D" id="1.10.101.10">
    <property type="entry name" value="PGBD-like superfamily/PGBD"/>
    <property type="match status" value="1"/>
</dbReference>
<keyword evidence="5" id="KW-0961">Cell wall biogenesis/degradation</keyword>
<evidence type="ECO:0000259" key="7">
    <source>
        <dbReference type="Pfam" id="PF03734"/>
    </source>
</evidence>
<dbReference type="SUPFAM" id="SSF141523">
    <property type="entry name" value="L,D-transpeptidase catalytic domain-like"/>
    <property type="match status" value="1"/>
</dbReference>
<evidence type="ECO:0000259" key="6">
    <source>
        <dbReference type="Pfam" id="PF01471"/>
    </source>
</evidence>
<evidence type="ECO:0000313" key="8">
    <source>
        <dbReference type="EMBL" id="BAY82004.1"/>
    </source>
</evidence>
<dbReference type="CDD" id="cd16913">
    <property type="entry name" value="YkuD_like"/>
    <property type="match status" value="1"/>
</dbReference>
<evidence type="ECO:0000256" key="5">
    <source>
        <dbReference type="ARBA" id="ARBA00023316"/>
    </source>
</evidence>
<dbReference type="Proteomes" id="UP000218418">
    <property type="component" value="Chromosome"/>
</dbReference>
<evidence type="ECO:0000256" key="2">
    <source>
        <dbReference type="ARBA" id="ARBA00022679"/>
    </source>
</evidence>
<dbReference type="GO" id="GO:0071555">
    <property type="term" value="P:cell wall organization"/>
    <property type="evidence" value="ECO:0007669"/>
    <property type="project" value="UniProtKB-KW"/>
</dbReference>
<reference evidence="8 9" key="1">
    <citation type="submission" date="2017-06" db="EMBL/GenBank/DDBJ databases">
        <title>Genome sequencing of cyanobaciteial culture collection at National Institute for Environmental Studies (NIES).</title>
        <authorList>
            <person name="Hirose Y."/>
            <person name="Shimura Y."/>
            <person name="Fujisawa T."/>
            <person name="Nakamura Y."/>
            <person name="Kawachi M."/>
        </authorList>
    </citation>
    <scope>NUCLEOTIDE SEQUENCE [LARGE SCALE GENOMIC DNA]</scope>
    <source>
        <strain evidence="8 9">NIES-267</strain>
    </source>
</reference>
<sequence>MAETYISKVNVDLWKQELTLEWTGTNAASQQKGPFHCTPGAGISGVNCDNIATSQKAGTDCTPKGEFPVLWRDRKFTEYPEAEWVTRFQDANRGIALHYYPRVPEYPSSHGCVRIQSLAAAKLIHDKSKNGKTIVKVHGELRPNFNNTLRRGATGEDVKKMQRQLSNKGYTLTIDGDFGPGTEAKVKQFQRDKRLVSDGICGLQTYGALFA</sequence>
<keyword evidence="2" id="KW-0808">Transferase</keyword>
<dbReference type="GO" id="GO:0009252">
    <property type="term" value="P:peptidoglycan biosynthetic process"/>
    <property type="evidence" value="ECO:0007669"/>
    <property type="project" value="UniProtKB-UniPathway"/>
</dbReference>
<keyword evidence="4" id="KW-0573">Peptidoglycan synthesis</keyword>
<evidence type="ECO:0000313" key="9">
    <source>
        <dbReference type="Proteomes" id="UP000218418"/>
    </source>
</evidence>
<evidence type="ECO:0008006" key="10">
    <source>
        <dbReference type="Google" id="ProtNLM"/>
    </source>
</evidence>
<gene>
    <name evidence="8" type="ORF">NIES267_14820</name>
</gene>
<dbReference type="UniPathway" id="UPA00219"/>
<keyword evidence="9" id="KW-1185">Reference proteome</keyword>
<dbReference type="Pfam" id="PF01471">
    <property type="entry name" value="PG_binding_1"/>
    <property type="match status" value="1"/>
</dbReference>
<dbReference type="InterPro" id="IPR005490">
    <property type="entry name" value="LD_TPept_cat_dom"/>
</dbReference>
<evidence type="ECO:0000256" key="4">
    <source>
        <dbReference type="ARBA" id="ARBA00022984"/>
    </source>
</evidence>
<dbReference type="InterPro" id="IPR036366">
    <property type="entry name" value="PGBDSf"/>
</dbReference>
<keyword evidence="3" id="KW-0133">Cell shape</keyword>
<proteinExistence type="predicted"/>
<dbReference type="GO" id="GO:0016740">
    <property type="term" value="F:transferase activity"/>
    <property type="evidence" value="ECO:0007669"/>
    <property type="project" value="UniProtKB-KW"/>
</dbReference>
<dbReference type="GO" id="GO:0008360">
    <property type="term" value="P:regulation of cell shape"/>
    <property type="evidence" value="ECO:0007669"/>
    <property type="project" value="UniProtKB-KW"/>
</dbReference>
<feature type="domain" description="Peptidoglycan binding-like" evidence="6">
    <location>
        <begin position="154"/>
        <end position="209"/>
    </location>
</feature>
<organism evidence="8 9">
    <name type="scientific">Calothrix parasitica NIES-267</name>
    <dbReference type="NCBI Taxonomy" id="1973488"/>
    <lineage>
        <taxon>Bacteria</taxon>
        <taxon>Bacillati</taxon>
        <taxon>Cyanobacteriota</taxon>
        <taxon>Cyanophyceae</taxon>
        <taxon>Nostocales</taxon>
        <taxon>Calotrichaceae</taxon>
        <taxon>Calothrix</taxon>
    </lineage>
</organism>
<accession>A0A1Z4LLE9</accession>
<dbReference type="InterPro" id="IPR036365">
    <property type="entry name" value="PGBD-like_sf"/>
</dbReference>
<evidence type="ECO:0000256" key="3">
    <source>
        <dbReference type="ARBA" id="ARBA00022960"/>
    </source>
</evidence>
<name>A0A1Z4LLE9_9CYAN</name>
<protein>
    <recommendedName>
        <fullName evidence="10">Peptidoglycan binding domain-containing protein</fullName>
    </recommendedName>
</protein>
<dbReference type="InterPro" id="IPR038063">
    <property type="entry name" value="Transpep_catalytic_dom"/>
</dbReference>
<dbReference type="InterPro" id="IPR002477">
    <property type="entry name" value="Peptidoglycan-bd-like"/>
</dbReference>
<dbReference type="Pfam" id="PF03734">
    <property type="entry name" value="YkuD"/>
    <property type="match status" value="1"/>
</dbReference>